<dbReference type="NCBIfam" id="NF033399">
    <property type="entry name" value="thiazolyl_GetA"/>
    <property type="match status" value="1"/>
</dbReference>
<dbReference type="AlphaFoldDB" id="A0A0C2JMM4"/>
<dbReference type="RefSeq" id="WP_040274414.1">
    <property type="nucleotide sequence ID" value="NZ_JROO01000029.1"/>
</dbReference>
<name>A0A0C2JMM4_9ACTN</name>
<sequence>MAGSKRNGKVSEQLDFDLSSVPVDVFDLADQGLTLETLTEGHGLPENGASSICNELMCACSSPAC</sequence>
<evidence type="ECO:0000313" key="2">
    <source>
        <dbReference type="Proteomes" id="UP000031675"/>
    </source>
</evidence>
<organism evidence="1 2">
    <name type="scientific">Streptomonospora alba</name>
    <dbReference type="NCBI Taxonomy" id="183763"/>
    <lineage>
        <taxon>Bacteria</taxon>
        <taxon>Bacillati</taxon>
        <taxon>Actinomycetota</taxon>
        <taxon>Actinomycetes</taxon>
        <taxon>Streptosporangiales</taxon>
        <taxon>Nocardiopsidaceae</taxon>
        <taxon>Streptomonospora</taxon>
    </lineage>
</organism>
<dbReference type="STRING" id="183763.LP52_15635"/>
<protein>
    <recommendedName>
        <fullName evidence="3">GE37468 family thiazolyl peptide</fullName>
    </recommendedName>
</protein>
<dbReference type="Proteomes" id="UP000031675">
    <property type="component" value="Unassembled WGS sequence"/>
</dbReference>
<proteinExistence type="predicted"/>
<dbReference type="Pfam" id="PF19409">
    <property type="entry name" value="Thiopep_pre"/>
    <property type="match status" value="1"/>
</dbReference>
<comment type="caution">
    <text evidence="1">The sequence shown here is derived from an EMBL/GenBank/DDBJ whole genome shotgun (WGS) entry which is preliminary data.</text>
</comment>
<keyword evidence="2" id="KW-1185">Reference proteome</keyword>
<dbReference type="EMBL" id="JROO01000029">
    <property type="protein sequence ID" value="KIH98112.1"/>
    <property type="molecule type" value="Genomic_DNA"/>
</dbReference>
<accession>A0A0C2JMM4</accession>
<reference evidence="2" key="1">
    <citation type="journal article" date="2015" name="Chem. Biol.">
        <title>Structure, bioactivity, and resistance mechanism of streptomonomicin, an unusual lasso Peptide from an understudied halophilic actinomycete.</title>
        <authorList>
            <person name="Metelev M."/>
            <person name="Tietz J.I."/>
            <person name="Melby J.O."/>
            <person name="Blair P.M."/>
            <person name="Zhu L."/>
            <person name="Livnat I."/>
            <person name="Severinov K."/>
            <person name="Mitchell D.A."/>
        </authorList>
    </citation>
    <scope>NUCLEOTIDE SEQUENCE [LARGE SCALE GENOMIC DNA]</scope>
    <source>
        <strain evidence="2">YIM 90003</strain>
    </source>
</reference>
<gene>
    <name evidence="1" type="ORF">LP52_15635</name>
</gene>
<evidence type="ECO:0008006" key="3">
    <source>
        <dbReference type="Google" id="ProtNLM"/>
    </source>
</evidence>
<evidence type="ECO:0000313" key="1">
    <source>
        <dbReference type="EMBL" id="KIH98112.1"/>
    </source>
</evidence>